<dbReference type="GO" id="GO:0009279">
    <property type="term" value="C:cell outer membrane"/>
    <property type="evidence" value="ECO:0007669"/>
    <property type="project" value="UniProtKB-SubCell"/>
</dbReference>
<evidence type="ECO:0000256" key="5">
    <source>
        <dbReference type="ARBA" id="ARBA00023237"/>
    </source>
</evidence>
<dbReference type="EMBL" id="CABWLR010000001">
    <property type="protein sequence ID" value="VXA99332.1"/>
    <property type="molecule type" value="Genomic_DNA"/>
</dbReference>
<dbReference type="CDD" id="cd08977">
    <property type="entry name" value="SusD"/>
    <property type="match status" value="1"/>
</dbReference>
<organism evidence="9 10">
    <name type="scientific">Maribacter litoralis</name>
    <dbReference type="NCBI Taxonomy" id="2059726"/>
    <lineage>
        <taxon>Bacteria</taxon>
        <taxon>Pseudomonadati</taxon>
        <taxon>Bacteroidota</taxon>
        <taxon>Flavobacteriia</taxon>
        <taxon>Flavobacteriales</taxon>
        <taxon>Flavobacteriaceae</taxon>
        <taxon>Maribacter</taxon>
    </lineage>
</organism>
<feature type="domain" description="RagB/SusD" evidence="7">
    <location>
        <begin position="378"/>
        <end position="513"/>
    </location>
</feature>
<evidence type="ECO:0000256" key="1">
    <source>
        <dbReference type="ARBA" id="ARBA00004442"/>
    </source>
</evidence>
<keyword evidence="5" id="KW-0998">Cell outer membrane</keyword>
<dbReference type="Pfam" id="PF07980">
    <property type="entry name" value="SusD_RagB"/>
    <property type="match status" value="1"/>
</dbReference>
<evidence type="ECO:0000259" key="7">
    <source>
        <dbReference type="Pfam" id="PF07980"/>
    </source>
</evidence>
<reference evidence="9 10" key="1">
    <citation type="submission" date="2019-10" db="EMBL/GenBank/DDBJ databases">
        <authorList>
            <person name="Karimi E."/>
        </authorList>
    </citation>
    <scope>NUCLEOTIDE SEQUENCE [LARGE SCALE GENOMIC DNA]</scope>
    <source>
        <strain evidence="9">Maribacter sp. 151</strain>
    </source>
</reference>
<dbReference type="PROSITE" id="PS51257">
    <property type="entry name" value="PROKAR_LIPOPROTEIN"/>
    <property type="match status" value="1"/>
</dbReference>
<dbReference type="InterPro" id="IPR012944">
    <property type="entry name" value="SusD_RagB_dom"/>
</dbReference>
<proteinExistence type="inferred from homology"/>
<feature type="chain" id="PRO_5024829447" evidence="6">
    <location>
        <begin position="24"/>
        <end position="513"/>
    </location>
</feature>
<comment type="similarity">
    <text evidence="2">Belongs to the SusD family.</text>
</comment>
<evidence type="ECO:0000313" key="10">
    <source>
        <dbReference type="Proteomes" id="UP000430202"/>
    </source>
</evidence>
<evidence type="ECO:0000313" key="9">
    <source>
        <dbReference type="EMBL" id="VXA99332.1"/>
    </source>
</evidence>
<keyword evidence="3 6" id="KW-0732">Signal</keyword>
<dbReference type="AlphaFoldDB" id="A0A653M543"/>
<dbReference type="InterPro" id="IPR011990">
    <property type="entry name" value="TPR-like_helical_dom_sf"/>
</dbReference>
<feature type="domain" description="SusD-like N-terminal" evidence="8">
    <location>
        <begin position="97"/>
        <end position="228"/>
    </location>
</feature>
<feature type="signal peptide" evidence="6">
    <location>
        <begin position="1"/>
        <end position="23"/>
    </location>
</feature>
<evidence type="ECO:0000256" key="4">
    <source>
        <dbReference type="ARBA" id="ARBA00023136"/>
    </source>
</evidence>
<dbReference type="Pfam" id="PF14322">
    <property type="entry name" value="SusD-like_3"/>
    <property type="match status" value="1"/>
</dbReference>
<evidence type="ECO:0000256" key="2">
    <source>
        <dbReference type="ARBA" id="ARBA00006275"/>
    </source>
</evidence>
<keyword evidence="4" id="KW-0472">Membrane</keyword>
<evidence type="ECO:0000256" key="3">
    <source>
        <dbReference type="ARBA" id="ARBA00022729"/>
    </source>
</evidence>
<dbReference type="RefSeq" id="WP_159301607.1">
    <property type="nucleotide sequence ID" value="NZ_LR733271.1"/>
</dbReference>
<accession>A0A653M543</accession>
<sequence length="513" mass="56971">MKKTKFYGILTLAAGLLLVSSCDDDILTENPSNFLTPDALLVDTKGAETYLIGAYDAVQPIVSSGGNGKDGWGIHWGTVAADEVVFPPWAGDRKFIYQHQLTPSNGVVRSIWENLYVALNRINSTIDRIEAMNEDEIDNESKSKFVAEAKFLRSMVLFSLVSTYENIPLLTSETTDLESVEVSQATPEETYNFIIQDLQQAASVLPEEQGGGRATKGAAKALLGKVYLQMSGFPLNQTDKLASAETVLKEVMDSGVYDLLPNYREVFDLNNEQSVEMVYSIGMDGPARGEGGLLSTFYGPNGNVNNGGGWGTCFINHSFEASYDREDVRLFNNIAKHNANDATPEEGFSDPETHTVNMNNWRGWKWHAEKPNSYPNDTPFDNPYIRYADVLLMYAEALNGQGKLTQADLDITINRLRARARMTDDAVPDMVVGSQDDNATELLEERRKELCFEGWRRNDLIRFGVYHEAISGITQGGPNAGDPGPEFQDFEIRWPIPQSELDINPNLVQNPGY</sequence>
<dbReference type="Gene3D" id="1.25.40.390">
    <property type="match status" value="1"/>
</dbReference>
<dbReference type="SUPFAM" id="SSF48452">
    <property type="entry name" value="TPR-like"/>
    <property type="match status" value="1"/>
</dbReference>
<comment type="subcellular location">
    <subcellularLocation>
        <location evidence="1">Cell outer membrane</location>
    </subcellularLocation>
</comment>
<dbReference type="InterPro" id="IPR033985">
    <property type="entry name" value="SusD-like_N"/>
</dbReference>
<name>A0A653M543_9FLAO</name>
<gene>
    <name evidence="9" type="ORF">MARI151_10230</name>
</gene>
<keyword evidence="10" id="KW-1185">Reference proteome</keyword>
<evidence type="ECO:0000256" key="6">
    <source>
        <dbReference type="SAM" id="SignalP"/>
    </source>
</evidence>
<evidence type="ECO:0000259" key="8">
    <source>
        <dbReference type="Pfam" id="PF14322"/>
    </source>
</evidence>
<dbReference type="Proteomes" id="UP000430202">
    <property type="component" value="Unassembled WGS sequence"/>
</dbReference>
<protein>
    <submittedName>
        <fullName evidence="9">Starch-binding associating with outer membrane</fullName>
    </submittedName>
</protein>